<dbReference type="PANTHER" id="PTHR11177">
    <property type="entry name" value="CHITINASE"/>
    <property type="match status" value="1"/>
</dbReference>
<dbReference type="Gene3D" id="3.50.4.10">
    <property type="entry name" value="Hepatocyte Growth Factor"/>
    <property type="match status" value="1"/>
</dbReference>
<evidence type="ECO:0000313" key="5">
    <source>
        <dbReference type="WBParaSite" id="PDA_v2.g18127.t1"/>
    </source>
</evidence>
<dbReference type="GO" id="GO:0005576">
    <property type="term" value="C:extracellular region"/>
    <property type="evidence" value="ECO:0007669"/>
    <property type="project" value="InterPro"/>
</dbReference>
<dbReference type="GO" id="GO:0005975">
    <property type="term" value="P:carbohydrate metabolic process"/>
    <property type="evidence" value="ECO:0007669"/>
    <property type="project" value="InterPro"/>
</dbReference>
<dbReference type="GO" id="GO:0008061">
    <property type="term" value="F:chitin binding"/>
    <property type="evidence" value="ECO:0007669"/>
    <property type="project" value="InterPro"/>
</dbReference>
<dbReference type="GO" id="GO:0006032">
    <property type="term" value="P:chitin catabolic process"/>
    <property type="evidence" value="ECO:0007669"/>
    <property type="project" value="TreeGrafter"/>
</dbReference>
<evidence type="ECO:0000259" key="3">
    <source>
        <dbReference type="PROSITE" id="PS51910"/>
    </source>
</evidence>
<organism evidence="4 5">
    <name type="scientific">Panagrolaimus davidi</name>
    <dbReference type="NCBI Taxonomy" id="227884"/>
    <lineage>
        <taxon>Eukaryota</taxon>
        <taxon>Metazoa</taxon>
        <taxon>Ecdysozoa</taxon>
        <taxon>Nematoda</taxon>
        <taxon>Chromadorea</taxon>
        <taxon>Rhabditida</taxon>
        <taxon>Tylenchina</taxon>
        <taxon>Panagrolaimomorpha</taxon>
        <taxon>Panagrolaimoidea</taxon>
        <taxon>Panagrolaimidae</taxon>
        <taxon>Panagrolaimus</taxon>
    </lineage>
</organism>
<reference evidence="5" key="1">
    <citation type="submission" date="2022-11" db="UniProtKB">
        <authorList>
            <consortium name="WormBaseParasite"/>
        </authorList>
    </citation>
    <scope>IDENTIFICATION</scope>
</reference>
<proteinExistence type="predicted"/>
<dbReference type="InterPro" id="IPR003609">
    <property type="entry name" value="Pan_app"/>
</dbReference>
<dbReference type="Pfam" id="PF14295">
    <property type="entry name" value="PAN_4"/>
    <property type="match status" value="1"/>
</dbReference>
<keyword evidence="4" id="KW-1185">Reference proteome</keyword>
<dbReference type="Pfam" id="PF00704">
    <property type="entry name" value="Glyco_hydro_18"/>
    <property type="match status" value="1"/>
</dbReference>
<evidence type="ECO:0000256" key="2">
    <source>
        <dbReference type="ARBA" id="ARBA00023157"/>
    </source>
</evidence>
<dbReference type="AlphaFoldDB" id="A0A914PPW6"/>
<feature type="domain" description="GH18" evidence="3">
    <location>
        <begin position="1"/>
        <end position="243"/>
    </location>
</feature>
<dbReference type="InterPro" id="IPR050314">
    <property type="entry name" value="Glycosyl_Hydrlase_18"/>
</dbReference>
<keyword evidence="2" id="KW-1015">Disulfide bond</keyword>
<dbReference type="InterPro" id="IPR001223">
    <property type="entry name" value="Glyco_hydro18_cat"/>
</dbReference>
<keyword evidence="1" id="KW-0677">Repeat</keyword>
<dbReference type="Gene3D" id="3.20.20.80">
    <property type="entry name" value="Glycosidases"/>
    <property type="match status" value="1"/>
</dbReference>
<dbReference type="PANTHER" id="PTHR11177:SF400">
    <property type="entry name" value="ENDOCHITINASE-RELATED"/>
    <property type="match status" value="1"/>
</dbReference>
<protein>
    <submittedName>
        <fullName evidence="5">GH18 domain-containing protein</fullName>
    </submittedName>
</protein>
<sequence length="323" mass="34973">MDQLNPGHLNWGIKNKFYNRLNGIKFKQPELKTILSLGGACDFKDTVSDGEKRQIFIKSAAGFVNQFNFDGVDIDATHSAINKNDLTKLIKELRKATVGKMITISVSSDQESFSSDFDVPTIAKIINFVNILTLKNDVKQSNSIIAEESAISNTFDAMYNWVSNGLSKDKLLIGMSILGNNKNASAALDVTVDSTHSVDAYVHVKNKWMKENGFGGAFLRSFGHTISDGHCLSEVSMNQADPFCCFPVQDVEISNNDLAGVSGQASECCEICSGIGGCVAWTWDNRLGGTCWLKTVAGPGVTKVGAITGIPCEAAPKEGKKQR</sequence>
<dbReference type="SMART" id="SM00223">
    <property type="entry name" value="APPLE"/>
    <property type="match status" value="1"/>
</dbReference>
<dbReference type="InterPro" id="IPR017853">
    <property type="entry name" value="GH"/>
</dbReference>
<dbReference type="SUPFAM" id="SSF51445">
    <property type="entry name" value="(Trans)glycosidases"/>
    <property type="match status" value="1"/>
</dbReference>
<dbReference type="GO" id="GO:0004568">
    <property type="term" value="F:chitinase activity"/>
    <property type="evidence" value="ECO:0007669"/>
    <property type="project" value="TreeGrafter"/>
</dbReference>
<dbReference type="GO" id="GO:0006508">
    <property type="term" value="P:proteolysis"/>
    <property type="evidence" value="ECO:0007669"/>
    <property type="project" value="InterPro"/>
</dbReference>
<dbReference type="WBParaSite" id="PDA_v2.g18127.t1">
    <property type="protein sequence ID" value="PDA_v2.g18127.t1"/>
    <property type="gene ID" value="PDA_v2.g18127"/>
</dbReference>
<dbReference type="InterPro" id="IPR011583">
    <property type="entry name" value="Chitinase_II/V-like_cat"/>
</dbReference>
<dbReference type="PROSITE" id="PS51910">
    <property type="entry name" value="GH18_2"/>
    <property type="match status" value="1"/>
</dbReference>
<name>A0A914PPW6_9BILA</name>
<dbReference type="Proteomes" id="UP000887578">
    <property type="component" value="Unplaced"/>
</dbReference>
<dbReference type="InterPro" id="IPR000177">
    <property type="entry name" value="Apple"/>
</dbReference>
<dbReference type="SMART" id="SM00636">
    <property type="entry name" value="Glyco_18"/>
    <property type="match status" value="1"/>
</dbReference>
<evidence type="ECO:0000256" key="1">
    <source>
        <dbReference type="ARBA" id="ARBA00022737"/>
    </source>
</evidence>
<evidence type="ECO:0000313" key="4">
    <source>
        <dbReference type="Proteomes" id="UP000887578"/>
    </source>
</evidence>
<accession>A0A914PPW6</accession>